<dbReference type="AlphaFoldDB" id="A0A8J3AFW2"/>
<dbReference type="OrthoDB" id="2903273at2"/>
<gene>
    <name evidence="2" type="ORF">GCM10007380_18440</name>
</gene>
<comment type="caution">
    <text evidence="2">The sequence shown here is derived from an EMBL/GenBank/DDBJ whole genome shotgun (WGS) entry which is preliminary data.</text>
</comment>
<sequence length="69" mass="7942">MKKWILLICGTFLLVLSFWTLYYAYTPKVGPIGNGPNDKLVWFQSITQFVSGISALFLVFNLRKNNKIN</sequence>
<dbReference type="EMBL" id="BMHB01000001">
    <property type="protein sequence ID" value="GGI13543.1"/>
    <property type="molecule type" value="Genomic_DNA"/>
</dbReference>
<evidence type="ECO:0000313" key="2">
    <source>
        <dbReference type="EMBL" id="GGI13543.1"/>
    </source>
</evidence>
<evidence type="ECO:0000313" key="3">
    <source>
        <dbReference type="Proteomes" id="UP000626244"/>
    </source>
</evidence>
<name>A0A8J3AFW2_9BACI</name>
<dbReference type="Proteomes" id="UP000626244">
    <property type="component" value="Unassembled WGS sequence"/>
</dbReference>
<dbReference type="RefSeq" id="WP_087998227.1">
    <property type="nucleotide sequence ID" value="NZ_BMHB01000001.1"/>
</dbReference>
<feature type="transmembrane region" description="Helical" evidence="1">
    <location>
        <begin position="5"/>
        <end position="25"/>
    </location>
</feature>
<accession>A0A8J3AFW2</accession>
<evidence type="ECO:0000256" key="1">
    <source>
        <dbReference type="SAM" id="Phobius"/>
    </source>
</evidence>
<organism evidence="2 3">
    <name type="scientific">Gottfriedia solisilvae</name>
    <dbReference type="NCBI Taxonomy" id="1516104"/>
    <lineage>
        <taxon>Bacteria</taxon>
        <taxon>Bacillati</taxon>
        <taxon>Bacillota</taxon>
        <taxon>Bacilli</taxon>
        <taxon>Bacillales</taxon>
        <taxon>Bacillaceae</taxon>
        <taxon>Gottfriedia</taxon>
    </lineage>
</organism>
<keyword evidence="1" id="KW-0812">Transmembrane</keyword>
<feature type="transmembrane region" description="Helical" evidence="1">
    <location>
        <begin position="40"/>
        <end position="60"/>
    </location>
</feature>
<proteinExistence type="predicted"/>
<keyword evidence="1" id="KW-1133">Transmembrane helix</keyword>
<keyword evidence="3" id="KW-1185">Reference proteome</keyword>
<reference evidence="3" key="1">
    <citation type="journal article" date="2019" name="Int. J. Syst. Evol. Microbiol.">
        <title>The Global Catalogue of Microorganisms (GCM) 10K type strain sequencing project: providing services to taxonomists for standard genome sequencing and annotation.</title>
        <authorList>
            <consortium name="The Broad Institute Genomics Platform"/>
            <consortium name="The Broad Institute Genome Sequencing Center for Infectious Disease"/>
            <person name="Wu L."/>
            <person name="Ma J."/>
        </authorList>
    </citation>
    <scope>NUCLEOTIDE SEQUENCE [LARGE SCALE GENOMIC DNA]</scope>
    <source>
        <strain evidence="3">CGMCC 1.14993</strain>
    </source>
</reference>
<keyword evidence="1" id="KW-0472">Membrane</keyword>
<protein>
    <submittedName>
        <fullName evidence="2">Uncharacterized protein</fullName>
    </submittedName>
</protein>